<proteinExistence type="predicted"/>
<dbReference type="EMBL" id="CM051394">
    <property type="protein sequence ID" value="KAJ4727635.1"/>
    <property type="molecule type" value="Genomic_DNA"/>
</dbReference>
<protein>
    <submittedName>
        <fullName evidence="1">Potassium transporter</fullName>
    </submittedName>
</protein>
<evidence type="ECO:0000313" key="2">
    <source>
        <dbReference type="Proteomes" id="UP001164539"/>
    </source>
</evidence>
<organism evidence="1 2">
    <name type="scientific">Melia azedarach</name>
    <name type="common">Chinaberry tree</name>
    <dbReference type="NCBI Taxonomy" id="155640"/>
    <lineage>
        <taxon>Eukaryota</taxon>
        <taxon>Viridiplantae</taxon>
        <taxon>Streptophyta</taxon>
        <taxon>Embryophyta</taxon>
        <taxon>Tracheophyta</taxon>
        <taxon>Spermatophyta</taxon>
        <taxon>Magnoliopsida</taxon>
        <taxon>eudicotyledons</taxon>
        <taxon>Gunneridae</taxon>
        <taxon>Pentapetalae</taxon>
        <taxon>rosids</taxon>
        <taxon>malvids</taxon>
        <taxon>Sapindales</taxon>
        <taxon>Meliaceae</taxon>
        <taxon>Melia</taxon>
    </lineage>
</organism>
<evidence type="ECO:0000313" key="1">
    <source>
        <dbReference type="EMBL" id="KAJ4727635.1"/>
    </source>
</evidence>
<reference evidence="1 2" key="1">
    <citation type="journal article" date="2023" name="Science">
        <title>Complex scaffold remodeling in plant triterpene biosynthesis.</title>
        <authorList>
            <person name="De La Pena R."/>
            <person name="Hodgson H."/>
            <person name="Liu J.C."/>
            <person name="Stephenson M.J."/>
            <person name="Martin A.C."/>
            <person name="Owen C."/>
            <person name="Harkess A."/>
            <person name="Leebens-Mack J."/>
            <person name="Jimenez L.E."/>
            <person name="Osbourn A."/>
            <person name="Sattely E.S."/>
        </authorList>
    </citation>
    <scope>NUCLEOTIDE SEQUENCE [LARGE SCALE GENOMIC DNA]</scope>
    <source>
        <strain evidence="2">cv. JPN11</strain>
        <tissue evidence="1">Leaf</tissue>
    </source>
</reference>
<name>A0ACC1YYG3_MELAZ</name>
<comment type="caution">
    <text evidence="1">The sequence shown here is derived from an EMBL/GenBank/DDBJ whole genome shotgun (WGS) entry which is preliminary data.</text>
</comment>
<gene>
    <name evidence="1" type="ORF">OWV82_000704</name>
</gene>
<accession>A0ACC1YYG3</accession>
<sequence>MSGEAVKDPAKESQEVVVKWYLIFQLAFQSIGIVYGDIGTSPLYVYSSTFTNGINHEDDILGVLSLVFYTLTLIPLLKYVFIVLHANDNGGGGTFALYSLICRYAKVGFIPSKQAEECNVSGFQDDLPGKFPRTEMASRLKYELENSQFAKLFLLMTAMLGPSLLIGDGVLTPCVSVLSAVGGIKEATSAMTEGSEALFEDVGHFSVRSIQISMCTVTYPALVLAYTKASFLHKHTHLVKDTFFKSIPGPLCWPVFVVAVLAAIHSKSSHYFRDILYNPTIPFIRIMADTKVYRIPGLAIFFSELIQGIPPIFKDYVANVPALPSLLVFVSIKSLQISKVPMAKRFIFCREEPKCLHTKELNVFPCVMRYGYKDMCNESEPFERMLVEKLGEFVREDYLLSQTMIINQEDIPDVLVEAENGHENPKLVNEETQKEAMERDKTEIVDHAWRAGVVHLIGERGVIAGNEAGIGKRILIDYAYNFLNKNLRQNDRVLDIPHKRILKVGMHASFRISHEGCEMHLG</sequence>
<dbReference type="Proteomes" id="UP001164539">
    <property type="component" value="Chromosome 1"/>
</dbReference>
<keyword evidence="2" id="KW-1185">Reference proteome</keyword>